<protein>
    <submittedName>
        <fullName evidence="2">Uncharacterized protein</fullName>
    </submittedName>
</protein>
<sequence length="384" mass="45133">MTPFVPKKSSNKVSKKSSSKVSNAEKSLPLSKRNIITINDTKFHQVESNDGFVMVTPLSKNVKQNSNENVEQNSNLPEPHMLSEIDEKIIKDFEKGITEKGIEEHTFGNVSSLSEEELSLLHPALHDLACHFNKYHDELRSHINSIDAERKSLILTHYYFMKRFSKPISYSEVFVDWFYDILKYNPGYITCNKDFFKVEVYRHTLIKFSNPKYLKHARFKRLYGDTPYTIHRNFEQELFNLLQKKSNFQDGRFDMMYFAGKDYPGFMRLPVSVKRKMTINDVKPLTMEMIDKKVNDVQYSLSMIYIFREAVKKYHSENNNPDSNVNANDDNYYEDDLGPSSLYENCYDENGEFQMPIEVYNKFHAFRGNLDKKDAEKILEKMFS</sequence>
<accession>A0AAV5QZR8</accession>
<dbReference type="Proteomes" id="UP001378960">
    <property type="component" value="Unassembled WGS sequence"/>
</dbReference>
<dbReference type="EMBL" id="BTGB01000001">
    <property type="protein sequence ID" value="GMM44287.1"/>
    <property type="molecule type" value="Genomic_DNA"/>
</dbReference>
<keyword evidence="3" id="KW-1185">Reference proteome</keyword>
<comment type="caution">
    <text evidence="2">The sequence shown here is derived from an EMBL/GenBank/DDBJ whole genome shotgun (WGS) entry which is preliminary data.</text>
</comment>
<evidence type="ECO:0000256" key="1">
    <source>
        <dbReference type="SAM" id="MobiDB-lite"/>
    </source>
</evidence>
<evidence type="ECO:0000313" key="2">
    <source>
        <dbReference type="EMBL" id="GMM44287.1"/>
    </source>
</evidence>
<name>A0AAV5QZR8_PICKL</name>
<dbReference type="AlphaFoldDB" id="A0AAV5QZR8"/>
<feature type="region of interest" description="Disordered" evidence="1">
    <location>
        <begin position="1"/>
        <end position="26"/>
    </location>
</feature>
<feature type="compositionally biased region" description="Basic residues" evidence="1">
    <location>
        <begin position="9"/>
        <end position="18"/>
    </location>
</feature>
<organism evidence="2 3">
    <name type="scientific">Pichia kluyveri</name>
    <name type="common">Yeast</name>
    <dbReference type="NCBI Taxonomy" id="36015"/>
    <lineage>
        <taxon>Eukaryota</taxon>
        <taxon>Fungi</taxon>
        <taxon>Dikarya</taxon>
        <taxon>Ascomycota</taxon>
        <taxon>Saccharomycotina</taxon>
        <taxon>Pichiomycetes</taxon>
        <taxon>Pichiales</taxon>
        <taxon>Pichiaceae</taxon>
        <taxon>Pichia</taxon>
    </lineage>
</organism>
<evidence type="ECO:0000313" key="3">
    <source>
        <dbReference type="Proteomes" id="UP001378960"/>
    </source>
</evidence>
<gene>
    <name evidence="2" type="ORF">DAPK24_008620</name>
</gene>
<proteinExistence type="predicted"/>
<reference evidence="2 3" key="1">
    <citation type="journal article" date="2023" name="Elife">
        <title>Identification of key yeast species and microbe-microbe interactions impacting larval growth of Drosophila in the wild.</title>
        <authorList>
            <person name="Mure A."/>
            <person name="Sugiura Y."/>
            <person name="Maeda R."/>
            <person name="Honda K."/>
            <person name="Sakurai N."/>
            <person name="Takahashi Y."/>
            <person name="Watada M."/>
            <person name="Katoh T."/>
            <person name="Gotoh A."/>
            <person name="Gotoh Y."/>
            <person name="Taniguchi I."/>
            <person name="Nakamura K."/>
            <person name="Hayashi T."/>
            <person name="Katayama T."/>
            <person name="Uemura T."/>
            <person name="Hattori Y."/>
        </authorList>
    </citation>
    <scope>NUCLEOTIDE SEQUENCE [LARGE SCALE GENOMIC DNA]</scope>
    <source>
        <strain evidence="2 3">PK-24</strain>
    </source>
</reference>